<evidence type="ECO:0000313" key="2">
    <source>
        <dbReference type="EMBL" id="MBE7324710.1"/>
    </source>
</evidence>
<keyword evidence="3" id="KW-1185">Reference proteome</keyword>
<protein>
    <recommendedName>
        <fullName evidence="4">SPW repeat-containing protein</fullName>
    </recommendedName>
</protein>
<name>A0ABR9RTK5_9ACTN</name>
<dbReference type="EMBL" id="JADCSA010000007">
    <property type="protein sequence ID" value="MBE7324710.1"/>
    <property type="molecule type" value="Genomic_DNA"/>
</dbReference>
<feature type="transmembrane region" description="Helical" evidence="1">
    <location>
        <begin position="36"/>
        <end position="54"/>
    </location>
</feature>
<reference evidence="2 3" key="1">
    <citation type="submission" date="2020-10" db="EMBL/GenBank/DDBJ databases">
        <title>Nocardioides sp. isolated from sludge.</title>
        <authorList>
            <person name="Zhang X."/>
        </authorList>
    </citation>
    <scope>NUCLEOTIDE SEQUENCE [LARGE SCALE GENOMIC DNA]</scope>
    <source>
        <strain evidence="2 3">Y6</strain>
    </source>
</reference>
<feature type="transmembrane region" description="Helical" evidence="1">
    <location>
        <begin position="6"/>
        <end position="24"/>
    </location>
</feature>
<keyword evidence="1" id="KW-0812">Transmembrane</keyword>
<keyword evidence="1" id="KW-1133">Transmembrane helix</keyword>
<gene>
    <name evidence="2" type="ORF">IEQ44_08595</name>
</gene>
<sequence>MTVRQIGGLLGACGGVVWIARWAVAPGEGAAEALRWVGLVLVLLGLACVGLTLVKGTALWLDAVVAVAAPALFWAVYEVVRGEVRGAFILHALLGVVCLLVGAVTLVRDRYGAADETEGVAARR</sequence>
<proteinExistence type="predicted"/>
<keyword evidence="1" id="KW-0472">Membrane</keyword>
<evidence type="ECO:0000256" key="1">
    <source>
        <dbReference type="SAM" id="Phobius"/>
    </source>
</evidence>
<organism evidence="2 3">
    <name type="scientific">Nocardioides malaquae</name>
    <dbReference type="NCBI Taxonomy" id="2773426"/>
    <lineage>
        <taxon>Bacteria</taxon>
        <taxon>Bacillati</taxon>
        <taxon>Actinomycetota</taxon>
        <taxon>Actinomycetes</taxon>
        <taxon>Propionibacteriales</taxon>
        <taxon>Nocardioidaceae</taxon>
        <taxon>Nocardioides</taxon>
    </lineage>
</organism>
<evidence type="ECO:0000313" key="3">
    <source>
        <dbReference type="Proteomes" id="UP000756387"/>
    </source>
</evidence>
<evidence type="ECO:0008006" key="4">
    <source>
        <dbReference type="Google" id="ProtNLM"/>
    </source>
</evidence>
<accession>A0ABR9RTK5</accession>
<dbReference type="RefSeq" id="WP_193638048.1">
    <property type="nucleotide sequence ID" value="NZ_JADCSA010000007.1"/>
</dbReference>
<feature type="transmembrane region" description="Helical" evidence="1">
    <location>
        <begin position="60"/>
        <end position="80"/>
    </location>
</feature>
<dbReference type="Proteomes" id="UP000756387">
    <property type="component" value="Unassembled WGS sequence"/>
</dbReference>
<comment type="caution">
    <text evidence="2">The sequence shown here is derived from an EMBL/GenBank/DDBJ whole genome shotgun (WGS) entry which is preliminary data.</text>
</comment>
<feature type="transmembrane region" description="Helical" evidence="1">
    <location>
        <begin position="87"/>
        <end position="107"/>
    </location>
</feature>